<dbReference type="AlphaFoldDB" id="A0A261EPX4"/>
<gene>
    <name evidence="2" type="ORF">PSRA_1750</name>
</gene>
<dbReference type="OrthoDB" id="9797506at2"/>
<comment type="similarity">
    <text evidence="1">Belongs to the UPF0098 family.</text>
</comment>
<proteinExistence type="inferred from homology"/>
<dbReference type="InterPro" id="IPR036610">
    <property type="entry name" value="PEBP-like_sf"/>
</dbReference>
<keyword evidence="3" id="KW-1185">Reference proteome</keyword>
<dbReference type="EMBL" id="MWWR01000025">
    <property type="protein sequence ID" value="OZG48905.1"/>
    <property type="molecule type" value="Genomic_DNA"/>
</dbReference>
<dbReference type="NCBIfam" id="TIGR00481">
    <property type="entry name" value="YbhB/YbcL family Raf kinase inhibitor-like protein"/>
    <property type="match status" value="1"/>
</dbReference>
<dbReference type="Gene3D" id="3.90.280.10">
    <property type="entry name" value="PEBP-like"/>
    <property type="match status" value="1"/>
</dbReference>
<reference evidence="2 3" key="1">
    <citation type="journal article" date="2017" name="BMC Genomics">
        <title>Comparative genomic and phylogenomic analyses of the Bifidobacteriaceae family.</title>
        <authorList>
            <person name="Lugli G.A."/>
            <person name="Milani C."/>
            <person name="Turroni F."/>
            <person name="Duranti S."/>
            <person name="Mancabelli L."/>
            <person name="Mangifesta M."/>
            <person name="Ferrario C."/>
            <person name="Modesto M."/>
            <person name="Mattarelli P."/>
            <person name="Jiri K."/>
            <person name="van Sinderen D."/>
            <person name="Ventura M."/>
        </authorList>
    </citation>
    <scope>NUCLEOTIDE SEQUENCE [LARGE SCALE GENOMIC DNA]</scope>
    <source>
        <strain evidence="2 3">DSM 24742</strain>
    </source>
</reference>
<dbReference type="SUPFAM" id="SSF49777">
    <property type="entry name" value="PEBP-like"/>
    <property type="match status" value="1"/>
</dbReference>
<sequence length="183" mass="20480">MRIQTDFTTIPDAYAKHAPEENKIGSHSIVSFPFAISDLPADAQYLHWELVDDDAIAVGGFQWIHWCVANVPVGAIMYDFHDSTALRIPEDFSRTMPSMIPEAVQGRNSYASPMVGETNPAVTQRYVGPNPPDKDHEYMLSVWATSAPIPDIKEGFWLNQLRNAMRTSRTLVAFDSVWLLGKA</sequence>
<comment type="caution">
    <text evidence="2">The sequence shown here is derived from an EMBL/GenBank/DDBJ whole genome shotgun (WGS) entry which is preliminary data.</text>
</comment>
<organism evidence="2 3">
    <name type="scientific">Pseudoscardovia radai</name>
    <dbReference type="NCBI Taxonomy" id="987066"/>
    <lineage>
        <taxon>Bacteria</taxon>
        <taxon>Bacillati</taxon>
        <taxon>Actinomycetota</taxon>
        <taxon>Actinomycetes</taxon>
        <taxon>Bifidobacteriales</taxon>
        <taxon>Bifidobacteriaceae</taxon>
        <taxon>Pseudoscardovia</taxon>
    </lineage>
</organism>
<dbReference type="Proteomes" id="UP000216725">
    <property type="component" value="Unassembled WGS sequence"/>
</dbReference>
<accession>A0A261EPX4</accession>
<dbReference type="Pfam" id="PF01161">
    <property type="entry name" value="PBP"/>
    <property type="match status" value="1"/>
</dbReference>
<evidence type="ECO:0000256" key="1">
    <source>
        <dbReference type="ARBA" id="ARBA00007120"/>
    </source>
</evidence>
<dbReference type="RefSeq" id="WP_094661539.1">
    <property type="nucleotide sequence ID" value="NZ_JBKZBO010000048.1"/>
</dbReference>
<evidence type="ECO:0000313" key="2">
    <source>
        <dbReference type="EMBL" id="OZG48905.1"/>
    </source>
</evidence>
<protein>
    <submittedName>
        <fullName evidence="2">Raf-like protein</fullName>
    </submittedName>
</protein>
<evidence type="ECO:0000313" key="3">
    <source>
        <dbReference type="Proteomes" id="UP000216725"/>
    </source>
</evidence>
<dbReference type="CDD" id="cd00865">
    <property type="entry name" value="PEBP_bact_arch"/>
    <property type="match status" value="1"/>
</dbReference>
<name>A0A261EPX4_9BIFI</name>
<dbReference type="InterPro" id="IPR008914">
    <property type="entry name" value="PEBP"/>
</dbReference>
<dbReference type="InterPro" id="IPR005247">
    <property type="entry name" value="YbhB_YbcL/LppC-like"/>
</dbReference>